<accession>A0AAV2YT11</accession>
<evidence type="ECO:0000313" key="3">
    <source>
        <dbReference type="Proteomes" id="UP001146120"/>
    </source>
</evidence>
<feature type="transmembrane region" description="Helical" evidence="1">
    <location>
        <begin position="198"/>
        <end position="220"/>
    </location>
</feature>
<dbReference type="AlphaFoldDB" id="A0AAV2YT11"/>
<proteinExistence type="predicted"/>
<reference evidence="2" key="2">
    <citation type="journal article" date="2023" name="Microbiol Resour">
        <title>Decontamination and Annotation of the Draft Genome Sequence of the Oomycete Lagenidium giganteum ARSEF 373.</title>
        <authorList>
            <person name="Morgan W.R."/>
            <person name="Tartar A."/>
        </authorList>
    </citation>
    <scope>NUCLEOTIDE SEQUENCE</scope>
    <source>
        <strain evidence="2">ARSEF 373</strain>
    </source>
</reference>
<comment type="caution">
    <text evidence="2">The sequence shown here is derived from an EMBL/GenBank/DDBJ whole genome shotgun (WGS) entry which is preliminary data.</text>
</comment>
<keyword evidence="1" id="KW-0472">Membrane</keyword>
<dbReference type="EMBL" id="DAKRPA010000145">
    <property type="protein sequence ID" value="DAZ97135.1"/>
    <property type="molecule type" value="Genomic_DNA"/>
</dbReference>
<protein>
    <recommendedName>
        <fullName evidence="4">Leucine-rich repeat domain, L domain-like</fullName>
    </recommendedName>
</protein>
<keyword evidence="1" id="KW-0812">Transmembrane</keyword>
<dbReference type="Proteomes" id="UP001146120">
    <property type="component" value="Unassembled WGS sequence"/>
</dbReference>
<keyword evidence="3" id="KW-1185">Reference proteome</keyword>
<dbReference type="InterPro" id="IPR032675">
    <property type="entry name" value="LRR_dom_sf"/>
</dbReference>
<name>A0AAV2YT11_9STRA</name>
<feature type="transmembrane region" description="Helical" evidence="1">
    <location>
        <begin position="132"/>
        <end position="155"/>
    </location>
</feature>
<evidence type="ECO:0008006" key="4">
    <source>
        <dbReference type="Google" id="ProtNLM"/>
    </source>
</evidence>
<dbReference type="Gene3D" id="3.80.10.10">
    <property type="entry name" value="Ribonuclease Inhibitor"/>
    <property type="match status" value="1"/>
</dbReference>
<keyword evidence="1" id="KW-1133">Transmembrane helix</keyword>
<evidence type="ECO:0000313" key="2">
    <source>
        <dbReference type="EMBL" id="DAZ97135.1"/>
    </source>
</evidence>
<gene>
    <name evidence="2" type="ORF">N0F65_004749</name>
</gene>
<evidence type="ECO:0000256" key="1">
    <source>
        <dbReference type="SAM" id="Phobius"/>
    </source>
</evidence>
<sequence length="405" mass="45958">MTWSTLVERRFLFDGSASVRAAERNRFARWLESSLSERARQAWDVIRSTWQALFGRQGVFGVESGYFDVRFVLREGVEIVSQTIQVYYSSVLVGKAWINHLYVFFIVLNCWSTPLVQYFTRRSLALERLSCLIMDALLDSGTSLIMPLVIIWPYAIAFDPVIHEFEISKVYNDVWYISMVNENRQIIAQSVPDLLNKFISYLGVFSCLASVPIVYVYVALSNMSSIPDGLMFDLPKTLFDIEISTTNLSVFPADLDEHWQHVTTLYVEHMGLQHVPEPLLRMRTTYFSLLGNNITAIPAMPCAGSYESLVIARNPISEMPTALDHSKLSFLSIENTLVTALPNWIHDLDDRGGRVYAIGSTFCDSLSSSERDQHFGLSATDTCEFPDPLGNGQYPLEITRVLRPL</sequence>
<feature type="transmembrane region" description="Helical" evidence="1">
    <location>
        <begin position="101"/>
        <end position="120"/>
    </location>
</feature>
<organism evidence="2 3">
    <name type="scientific">Lagenidium giganteum</name>
    <dbReference type="NCBI Taxonomy" id="4803"/>
    <lineage>
        <taxon>Eukaryota</taxon>
        <taxon>Sar</taxon>
        <taxon>Stramenopiles</taxon>
        <taxon>Oomycota</taxon>
        <taxon>Peronosporomycetes</taxon>
        <taxon>Pythiales</taxon>
        <taxon>Pythiaceae</taxon>
    </lineage>
</organism>
<reference evidence="2" key="1">
    <citation type="submission" date="2022-11" db="EMBL/GenBank/DDBJ databases">
        <authorList>
            <person name="Morgan W.R."/>
            <person name="Tartar A."/>
        </authorList>
    </citation>
    <scope>NUCLEOTIDE SEQUENCE</scope>
    <source>
        <strain evidence="2">ARSEF 373</strain>
    </source>
</reference>
<dbReference type="SUPFAM" id="SSF52058">
    <property type="entry name" value="L domain-like"/>
    <property type="match status" value="1"/>
</dbReference>